<protein>
    <submittedName>
        <fullName evidence="3">Helix-turn-helix</fullName>
    </submittedName>
</protein>
<evidence type="ECO:0000313" key="4">
    <source>
        <dbReference type="Proteomes" id="UP000186246"/>
    </source>
</evidence>
<reference evidence="3" key="3">
    <citation type="submission" date="2017-01" db="EMBL/GenBank/DDBJ databases">
        <authorList>
            <person name="Mah S.A."/>
            <person name="Swanson W.J."/>
            <person name="Moy G.W."/>
            <person name="Vacquier V.D."/>
        </authorList>
    </citation>
    <scope>NUCLEOTIDE SEQUENCE [LARGE SCALE GENOMIC DNA]</scope>
    <source>
        <strain evidence="3">DSM 21068</strain>
    </source>
</reference>
<name>A0A1N7N3V9_9FLAO</name>
<dbReference type="EMBL" id="FTOJ01000006">
    <property type="protein sequence ID" value="SIS93083.1"/>
    <property type="molecule type" value="Genomic_DNA"/>
</dbReference>
<dbReference type="SUPFAM" id="SSF47413">
    <property type="entry name" value="lambda repressor-like DNA-binding domains"/>
    <property type="match status" value="1"/>
</dbReference>
<dbReference type="SMART" id="SM00530">
    <property type="entry name" value="HTH_XRE"/>
    <property type="match status" value="1"/>
</dbReference>
<dbReference type="EMBL" id="MUGO01000012">
    <property type="protein sequence ID" value="PQA93754.1"/>
    <property type="molecule type" value="Genomic_DNA"/>
</dbReference>
<gene>
    <name evidence="2" type="ORF">B0A70_08155</name>
    <name evidence="3" type="ORF">SAMN05421796_106185</name>
</gene>
<dbReference type="AlphaFoldDB" id="A0A1N7N3V9"/>
<dbReference type="OrthoDB" id="773007at2"/>
<evidence type="ECO:0000313" key="5">
    <source>
        <dbReference type="Proteomes" id="UP000238314"/>
    </source>
</evidence>
<dbReference type="CDD" id="cd00093">
    <property type="entry name" value="HTH_XRE"/>
    <property type="match status" value="1"/>
</dbReference>
<dbReference type="Gene3D" id="1.10.260.40">
    <property type="entry name" value="lambda repressor-like DNA-binding domains"/>
    <property type="match status" value="1"/>
</dbReference>
<dbReference type="RefSeq" id="WP_076452062.1">
    <property type="nucleotide sequence ID" value="NZ_FTOJ01000006.1"/>
</dbReference>
<organism evidence="3 4">
    <name type="scientific">Chryseobacterium piscicola</name>
    <dbReference type="NCBI Taxonomy" id="551459"/>
    <lineage>
        <taxon>Bacteria</taxon>
        <taxon>Pseudomonadati</taxon>
        <taxon>Bacteroidota</taxon>
        <taxon>Flavobacteriia</taxon>
        <taxon>Flavobacteriales</taxon>
        <taxon>Weeksellaceae</taxon>
        <taxon>Chryseobacterium group</taxon>
        <taxon>Chryseobacterium</taxon>
    </lineage>
</organism>
<dbReference type="Pfam" id="PF01381">
    <property type="entry name" value="HTH_3"/>
    <property type="match status" value="1"/>
</dbReference>
<evidence type="ECO:0000259" key="1">
    <source>
        <dbReference type="PROSITE" id="PS50943"/>
    </source>
</evidence>
<reference evidence="2 5" key="1">
    <citation type="submission" date="2016-11" db="EMBL/GenBank/DDBJ databases">
        <title>Whole genomes of Flavobacteriaceae.</title>
        <authorList>
            <person name="Stine C."/>
            <person name="Li C."/>
            <person name="Tadesse D."/>
        </authorList>
    </citation>
    <scope>NUCLEOTIDE SEQUENCE [LARGE SCALE GENOMIC DNA]</scope>
    <source>
        <strain evidence="2 5">DSM 21068</strain>
    </source>
</reference>
<dbReference type="Proteomes" id="UP000238314">
    <property type="component" value="Unassembled WGS sequence"/>
</dbReference>
<evidence type="ECO:0000313" key="2">
    <source>
        <dbReference type="EMBL" id="PQA93754.1"/>
    </source>
</evidence>
<feature type="domain" description="HTH cro/C1-type" evidence="1">
    <location>
        <begin position="19"/>
        <end position="73"/>
    </location>
</feature>
<proteinExistence type="predicted"/>
<dbReference type="InterPro" id="IPR010982">
    <property type="entry name" value="Lambda_DNA-bd_dom_sf"/>
</dbReference>
<dbReference type="Proteomes" id="UP000186246">
    <property type="component" value="Unassembled WGS sequence"/>
</dbReference>
<dbReference type="InterPro" id="IPR001387">
    <property type="entry name" value="Cro/C1-type_HTH"/>
</dbReference>
<dbReference type="PROSITE" id="PS50943">
    <property type="entry name" value="HTH_CROC1"/>
    <property type="match status" value="1"/>
</dbReference>
<sequence length="88" mass="10319">MLDFITIKEVKNSIGSWCREMRKAENLTKQELAEELELSRFTIAKLENGENPTLETLLKVLQYFDEMKSLNQFVVNKAENLNDNQSMY</sequence>
<keyword evidence="5" id="KW-1185">Reference proteome</keyword>
<reference evidence="4" key="2">
    <citation type="submission" date="2017-01" db="EMBL/GenBank/DDBJ databases">
        <authorList>
            <person name="Varghese N."/>
            <person name="Submissions S."/>
        </authorList>
    </citation>
    <scope>NUCLEOTIDE SEQUENCE [LARGE SCALE GENOMIC DNA]</scope>
    <source>
        <strain evidence="4">DSM 21068</strain>
    </source>
</reference>
<dbReference type="GO" id="GO:0003677">
    <property type="term" value="F:DNA binding"/>
    <property type="evidence" value="ECO:0007669"/>
    <property type="project" value="InterPro"/>
</dbReference>
<evidence type="ECO:0000313" key="3">
    <source>
        <dbReference type="EMBL" id="SIS93083.1"/>
    </source>
</evidence>
<accession>A0A1N7N3V9</accession>